<organism evidence="1 2">
    <name type="scientific">Aspergillus granulosus</name>
    <dbReference type="NCBI Taxonomy" id="176169"/>
    <lineage>
        <taxon>Eukaryota</taxon>
        <taxon>Fungi</taxon>
        <taxon>Dikarya</taxon>
        <taxon>Ascomycota</taxon>
        <taxon>Pezizomycotina</taxon>
        <taxon>Eurotiomycetes</taxon>
        <taxon>Eurotiomycetidae</taxon>
        <taxon>Eurotiales</taxon>
        <taxon>Aspergillaceae</taxon>
        <taxon>Aspergillus</taxon>
        <taxon>Aspergillus subgen. Nidulantes</taxon>
    </lineage>
</organism>
<name>A0ABR4GUW4_9EURO</name>
<dbReference type="InterPro" id="IPR035994">
    <property type="entry name" value="Nucleoside_phosphorylase_sf"/>
</dbReference>
<dbReference type="InterPro" id="IPR053137">
    <property type="entry name" value="NLR-like"/>
</dbReference>
<protein>
    <submittedName>
        <fullName evidence="1">Nucleoside phosphorylase domain-containing protein</fullName>
    </submittedName>
</protein>
<dbReference type="Gene3D" id="3.40.50.1580">
    <property type="entry name" value="Nucleoside phosphorylase domain"/>
    <property type="match status" value="1"/>
</dbReference>
<gene>
    <name evidence="1" type="ORF">BJX63DRAFT_97141</name>
</gene>
<dbReference type="Proteomes" id="UP001610334">
    <property type="component" value="Unassembled WGS sequence"/>
</dbReference>
<dbReference type="EMBL" id="JBFXLT010000160">
    <property type="protein sequence ID" value="KAL2802868.1"/>
    <property type="molecule type" value="Genomic_DNA"/>
</dbReference>
<reference evidence="1 2" key="1">
    <citation type="submission" date="2024-07" db="EMBL/GenBank/DDBJ databases">
        <title>Section-level genome sequencing and comparative genomics of Aspergillus sections Usti and Cavernicolus.</title>
        <authorList>
            <consortium name="Lawrence Berkeley National Laboratory"/>
            <person name="Nybo J.L."/>
            <person name="Vesth T.C."/>
            <person name="Theobald S."/>
            <person name="Frisvad J.C."/>
            <person name="Larsen T.O."/>
            <person name="Kjaerboelling I."/>
            <person name="Rothschild-Mancinelli K."/>
            <person name="Lyhne E.K."/>
            <person name="Kogle M.E."/>
            <person name="Barry K."/>
            <person name="Clum A."/>
            <person name="Na H."/>
            <person name="Ledsgaard L."/>
            <person name="Lin J."/>
            <person name="Lipzen A."/>
            <person name="Kuo A."/>
            <person name="Riley R."/>
            <person name="Mondo S."/>
            <person name="Labutti K."/>
            <person name="Haridas S."/>
            <person name="Pangalinan J."/>
            <person name="Salamov A.A."/>
            <person name="Simmons B.A."/>
            <person name="Magnuson J.K."/>
            <person name="Chen J."/>
            <person name="Drula E."/>
            <person name="Henrissat B."/>
            <person name="Wiebenga A."/>
            <person name="Lubbers R.J."/>
            <person name="Gomes A.C."/>
            <person name="Makela M.R."/>
            <person name="Stajich J."/>
            <person name="Grigoriev I.V."/>
            <person name="Mortensen U.H."/>
            <person name="De Vries R.P."/>
            <person name="Baker S.E."/>
            <person name="Andersen M.R."/>
        </authorList>
    </citation>
    <scope>NUCLEOTIDE SEQUENCE [LARGE SCALE GENOMIC DNA]</scope>
    <source>
        <strain evidence="1 2">CBS 588.65</strain>
    </source>
</reference>
<evidence type="ECO:0000313" key="2">
    <source>
        <dbReference type="Proteomes" id="UP001610334"/>
    </source>
</evidence>
<dbReference type="SUPFAM" id="SSF53167">
    <property type="entry name" value="Purine and uridine phosphorylases"/>
    <property type="match status" value="1"/>
</dbReference>
<dbReference type="PANTHER" id="PTHR46082">
    <property type="entry name" value="ATP/GTP-BINDING PROTEIN-RELATED"/>
    <property type="match status" value="1"/>
</dbReference>
<accession>A0ABR4GUW4</accession>
<dbReference type="PANTHER" id="PTHR46082:SF11">
    <property type="entry name" value="AAA+ ATPASE DOMAIN-CONTAINING PROTEIN-RELATED"/>
    <property type="match status" value="1"/>
</dbReference>
<evidence type="ECO:0000313" key="1">
    <source>
        <dbReference type="EMBL" id="KAL2802868.1"/>
    </source>
</evidence>
<keyword evidence="2" id="KW-1185">Reference proteome</keyword>
<proteinExistence type="predicted"/>
<sequence>MGTKKLTAQQYTVGWISPLEIEQTVALLMVDEEHERLPQAAEDPTVYHLGRIGHHNVVIAGLPNTGNTSAASMVTHMRRSFPNLRFGILVGIGGGVPGPREKKEDIRLGDVVVSEPSGSHSGAVQYDRGKAEAWEFVRTGYLTPPPLALLNAARTLSVKRTLCQTDPIKRHLKKIDTTRRQLRQYQYPGIGQDILHSASCIPDKAMQGCECTRSHGLTIQDTQSLHDILDRDQSKEEAFITIHRGTIASGEMVIKNGLLRDYLAKQHDVYCFETEAAGALNDFPCLVIRGISDYCDAYKNNSWDGYAAAVAAAYARELFDHMPINIA</sequence>
<comment type="caution">
    <text evidence="1">The sequence shown here is derived from an EMBL/GenBank/DDBJ whole genome shotgun (WGS) entry which is preliminary data.</text>
</comment>